<sequence length="47" mass="5575">FLKENKDFEFELMTHPVTGEKVKTLQILPQDFNSDGFFITKIKRKES</sequence>
<dbReference type="GO" id="GO:0032259">
    <property type="term" value="P:methylation"/>
    <property type="evidence" value="ECO:0007669"/>
    <property type="project" value="UniProtKB-KW"/>
</dbReference>
<feature type="non-terminal residue" evidence="3">
    <location>
        <position position="1"/>
    </location>
</feature>
<dbReference type="GO" id="GO:0003723">
    <property type="term" value="F:RNA binding"/>
    <property type="evidence" value="ECO:0007669"/>
    <property type="project" value="UniProtKB-UniRule"/>
</dbReference>
<evidence type="ECO:0000256" key="1">
    <source>
        <dbReference type="PROSITE-ProRule" id="PRU01023"/>
    </source>
</evidence>
<comment type="caution">
    <text evidence="1">Lacks conserved residue(s) required for the propagation of feature annotation.</text>
</comment>
<keyword evidence="1" id="KW-0949">S-adenosyl-L-methionine</keyword>
<evidence type="ECO:0000313" key="3">
    <source>
        <dbReference type="EMBL" id="MBF9304833.1"/>
    </source>
</evidence>
<feature type="domain" description="SAM-dependent MTase RsmB/NOP-type" evidence="2">
    <location>
        <begin position="1"/>
        <end position="45"/>
    </location>
</feature>
<dbReference type="GO" id="GO:0008168">
    <property type="term" value="F:methyltransferase activity"/>
    <property type="evidence" value="ECO:0007669"/>
    <property type="project" value="UniProtKB-KW"/>
</dbReference>
<gene>
    <name evidence="3" type="ORF">I3V53_12270</name>
</gene>
<keyword evidence="1" id="KW-0694">RNA-binding</keyword>
<dbReference type="EMBL" id="JADPYN010000051">
    <property type="protein sequence ID" value="MBF9304833.1"/>
    <property type="molecule type" value="Genomic_DNA"/>
</dbReference>
<dbReference type="Proteomes" id="UP000622362">
    <property type="component" value="Unassembled WGS sequence"/>
</dbReference>
<dbReference type="PROSITE" id="PS51686">
    <property type="entry name" value="SAM_MT_RSMB_NOP"/>
    <property type="match status" value="1"/>
</dbReference>
<evidence type="ECO:0000313" key="4">
    <source>
        <dbReference type="Proteomes" id="UP000622362"/>
    </source>
</evidence>
<reference evidence="3" key="1">
    <citation type="submission" date="2020-11" db="EMBL/GenBank/DDBJ databases">
        <title>Molecular epidemiology and genomic profiles of multidrug-resistant bacteria collected from clinical sources in South Africa.</title>
        <authorList>
            <person name="Asante J."/>
            <person name="Amoako D.G."/>
        </authorList>
    </citation>
    <scope>NUCLEOTIDE SEQUENCE</scope>
    <source>
        <strain evidence="3">C68</strain>
    </source>
</reference>
<organism evidence="3 4">
    <name type="scientific">Staphylococcus epidermidis</name>
    <dbReference type="NCBI Taxonomy" id="1282"/>
    <lineage>
        <taxon>Bacteria</taxon>
        <taxon>Bacillati</taxon>
        <taxon>Bacillota</taxon>
        <taxon>Bacilli</taxon>
        <taxon>Bacillales</taxon>
        <taxon>Staphylococcaceae</taxon>
        <taxon>Staphylococcus</taxon>
    </lineage>
</organism>
<comment type="caution">
    <text evidence="3">The sequence shown here is derived from an EMBL/GenBank/DDBJ whole genome shotgun (WGS) entry which is preliminary data.</text>
</comment>
<accession>A0A8I0WBB1</accession>
<comment type="similarity">
    <text evidence="1">Belongs to the class I-like SAM-binding methyltransferase superfamily. RsmB/NOP family.</text>
</comment>
<proteinExistence type="inferred from homology"/>
<name>A0A8I0WBB1_STAEP</name>
<protein>
    <submittedName>
        <fullName evidence="3">16S rRNA (Cytosine(967)-C(5))-methyltransferase RsmB</fullName>
    </submittedName>
</protein>
<dbReference type="InterPro" id="IPR001678">
    <property type="entry name" value="MeTrfase_RsmB-F_NOP2_dom"/>
</dbReference>
<evidence type="ECO:0000259" key="2">
    <source>
        <dbReference type="PROSITE" id="PS51686"/>
    </source>
</evidence>
<dbReference type="AlphaFoldDB" id="A0A8I0WBB1"/>
<keyword evidence="1 3" id="KW-0489">Methyltransferase</keyword>
<keyword evidence="1 3" id="KW-0808">Transferase</keyword>